<sequence>MQKKIILLGYMGSGKSIIASKLSNVLKKNHLDLDVLIENEQNLSINSIFKTKGELYFRKLEHEVFKKLIESDDEFVLSLGGGTPCYANNHLFLQNEGVVSVYLKTSVEELYRRLNKNKSARPIISEMAEEDLKEFIAKHLFDRSFYYHQAKYIISTDDKSIEDVVEEIKKLVA</sequence>
<comment type="similarity">
    <text evidence="7">Belongs to the shikimate kinase family.</text>
</comment>
<evidence type="ECO:0000256" key="3">
    <source>
        <dbReference type="ARBA" id="ARBA00022741"/>
    </source>
</evidence>
<feature type="binding site" evidence="7">
    <location>
        <position position="16"/>
    </location>
    <ligand>
        <name>Mg(2+)</name>
        <dbReference type="ChEBI" id="CHEBI:18420"/>
    </ligand>
</feature>
<dbReference type="Gene3D" id="3.40.50.300">
    <property type="entry name" value="P-loop containing nucleotide triphosphate hydrolases"/>
    <property type="match status" value="1"/>
</dbReference>
<feature type="binding site" evidence="7">
    <location>
        <position position="143"/>
    </location>
    <ligand>
        <name>substrate</name>
    </ligand>
</feature>
<keyword evidence="9" id="KW-1185">Reference proteome</keyword>
<dbReference type="SUPFAM" id="SSF52540">
    <property type="entry name" value="P-loop containing nucleoside triphosphate hydrolases"/>
    <property type="match status" value="1"/>
</dbReference>
<feature type="binding site" evidence="7">
    <location>
        <position position="58"/>
    </location>
    <ligand>
        <name>substrate</name>
    </ligand>
</feature>
<keyword evidence="3 7" id="KW-0547">Nucleotide-binding</keyword>
<feature type="binding site" evidence="7">
    <location>
        <begin position="12"/>
        <end position="17"/>
    </location>
    <ligand>
        <name>ATP</name>
        <dbReference type="ChEBI" id="CHEBI:30616"/>
    </ligand>
</feature>
<comment type="function">
    <text evidence="7">Catalyzes the specific phosphorylation of the 3-hydroxyl group of shikimic acid using ATP as a cosubstrate.</text>
</comment>
<comment type="catalytic activity">
    <reaction evidence="7">
        <text>shikimate + ATP = 3-phosphoshikimate + ADP + H(+)</text>
        <dbReference type="Rhea" id="RHEA:13121"/>
        <dbReference type="ChEBI" id="CHEBI:15378"/>
        <dbReference type="ChEBI" id="CHEBI:30616"/>
        <dbReference type="ChEBI" id="CHEBI:36208"/>
        <dbReference type="ChEBI" id="CHEBI:145989"/>
        <dbReference type="ChEBI" id="CHEBI:456216"/>
        <dbReference type="EC" id="2.7.1.71"/>
    </reaction>
</comment>
<feature type="binding site" evidence="7">
    <location>
        <position position="34"/>
    </location>
    <ligand>
        <name>substrate</name>
    </ligand>
</feature>
<dbReference type="CDD" id="cd00464">
    <property type="entry name" value="SK"/>
    <property type="match status" value="1"/>
</dbReference>
<organism evidence="8 9">
    <name type="scientific">Flavobacterium azooxidireducens</name>
    <dbReference type="NCBI Taxonomy" id="1871076"/>
    <lineage>
        <taxon>Bacteria</taxon>
        <taxon>Pseudomonadati</taxon>
        <taxon>Bacteroidota</taxon>
        <taxon>Flavobacteriia</taxon>
        <taxon>Flavobacteriales</taxon>
        <taxon>Flavobacteriaceae</taxon>
        <taxon>Flavobacterium</taxon>
    </lineage>
</organism>
<comment type="pathway">
    <text evidence="7">Metabolic intermediate biosynthesis; chorismate biosynthesis; chorismate from D-erythrose 4-phosphate and phosphoenolpyruvate: step 5/7.</text>
</comment>
<comment type="cofactor">
    <cofactor evidence="7">
        <name>Mg(2+)</name>
        <dbReference type="ChEBI" id="CHEBI:18420"/>
    </cofactor>
    <text evidence="7">Binds 1 Mg(2+) ion per subunit.</text>
</comment>
<proteinExistence type="inferred from homology"/>
<reference evidence="8" key="1">
    <citation type="submission" date="2022-04" db="EMBL/GenBank/DDBJ databases">
        <title>Consumption of N2O by Flavobacterium azooxidireducens sp. nov. isolated from Decomposing Leaf Litter of Phragmites australis (Cav.).</title>
        <authorList>
            <person name="Behrendt U."/>
            <person name="Spanner T."/>
            <person name="Augustin J."/>
            <person name="Horn M.A."/>
            <person name="Kolb S."/>
            <person name="Ulrich A."/>
        </authorList>
    </citation>
    <scope>NUCLEOTIDE SEQUENCE</scope>
    <source>
        <strain evidence="8">IGB 4-14</strain>
    </source>
</reference>
<dbReference type="Proteomes" id="UP000830583">
    <property type="component" value="Chromosome"/>
</dbReference>
<keyword evidence="7" id="KW-0479">Metal-binding</keyword>
<dbReference type="GO" id="GO:0016301">
    <property type="term" value="F:kinase activity"/>
    <property type="evidence" value="ECO:0007669"/>
    <property type="project" value="UniProtKB-KW"/>
</dbReference>
<evidence type="ECO:0000256" key="1">
    <source>
        <dbReference type="ARBA" id="ARBA00022605"/>
    </source>
</evidence>
<keyword evidence="2 7" id="KW-0808">Transferase</keyword>
<gene>
    <name evidence="7" type="primary">aroK</name>
    <name evidence="8" type="ORF">M0M57_10510</name>
</gene>
<feature type="binding site" evidence="7">
    <location>
        <position position="81"/>
    </location>
    <ligand>
        <name>substrate</name>
    </ligand>
</feature>
<dbReference type="EMBL" id="CP096205">
    <property type="protein sequence ID" value="UPQ78059.1"/>
    <property type="molecule type" value="Genomic_DNA"/>
</dbReference>
<evidence type="ECO:0000313" key="8">
    <source>
        <dbReference type="EMBL" id="UPQ78059.1"/>
    </source>
</evidence>
<keyword evidence="5 7" id="KW-0067">ATP-binding</keyword>
<evidence type="ECO:0000256" key="2">
    <source>
        <dbReference type="ARBA" id="ARBA00022679"/>
    </source>
</evidence>
<evidence type="ECO:0000256" key="6">
    <source>
        <dbReference type="ARBA" id="ARBA00023141"/>
    </source>
</evidence>
<keyword evidence="7" id="KW-0963">Cytoplasm</keyword>
<evidence type="ECO:0000256" key="4">
    <source>
        <dbReference type="ARBA" id="ARBA00022777"/>
    </source>
</evidence>
<keyword evidence="7" id="KW-0460">Magnesium</keyword>
<dbReference type="RefSeq" id="WP_248432990.1">
    <property type="nucleotide sequence ID" value="NZ_CP096205.1"/>
</dbReference>
<name>A0ABY4KBW0_9FLAO</name>
<comment type="subcellular location">
    <subcellularLocation>
        <location evidence="7">Cytoplasm</location>
    </subcellularLocation>
</comment>
<dbReference type="Pfam" id="PF01202">
    <property type="entry name" value="SKI"/>
    <property type="match status" value="1"/>
</dbReference>
<comment type="caution">
    <text evidence="7">Lacks conserved residue(s) required for the propagation of feature annotation.</text>
</comment>
<evidence type="ECO:0000313" key="9">
    <source>
        <dbReference type="Proteomes" id="UP000830583"/>
    </source>
</evidence>
<dbReference type="InterPro" id="IPR027417">
    <property type="entry name" value="P-loop_NTPase"/>
</dbReference>
<comment type="subunit">
    <text evidence="7">Monomer.</text>
</comment>
<dbReference type="HAMAP" id="MF_00109">
    <property type="entry name" value="Shikimate_kinase"/>
    <property type="match status" value="1"/>
</dbReference>
<accession>A0ABY4KBW0</accession>
<keyword evidence="6 7" id="KW-0057">Aromatic amino acid biosynthesis</keyword>
<dbReference type="PRINTS" id="PR01100">
    <property type="entry name" value="SHIKIMTKNASE"/>
</dbReference>
<feature type="binding site" evidence="7">
    <location>
        <position position="121"/>
    </location>
    <ligand>
        <name>ATP</name>
        <dbReference type="ChEBI" id="CHEBI:30616"/>
    </ligand>
</feature>
<protein>
    <recommendedName>
        <fullName evidence="7">Shikimate kinase</fullName>
        <shortName evidence="7">SK</shortName>
        <ecNumber evidence="7">2.7.1.71</ecNumber>
    </recommendedName>
</protein>
<dbReference type="InterPro" id="IPR000623">
    <property type="entry name" value="Shikimate_kinase/TSH1"/>
</dbReference>
<keyword evidence="4 7" id="KW-0418">Kinase</keyword>
<dbReference type="EC" id="2.7.1.71" evidence="7"/>
<keyword evidence="1 7" id="KW-0028">Amino-acid biosynthesis</keyword>
<dbReference type="InterPro" id="IPR031322">
    <property type="entry name" value="Shikimate/glucono_kinase"/>
</dbReference>
<evidence type="ECO:0000256" key="7">
    <source>
        <dbReference type="HAMAP-Rule" id="MF_00109"/>
    </source>
</evidence>
<evidence type="ECO:0000256" key="5">
    <source>
        <dbReference type="ARBA" id="ARBA00022840"/>
    </source>
</evidence>
<dbReference type="PANTHER" id="PTHR21087">
    <property type="entry name" value="SHIKIMATE KINASE"/>
    <property type="match status" value="1"/>
</dbReference>
<dbReference type="PANTHER" id="PTHR21087:SF16">
    <property type="entry name" value="SHIKIMATE KINASE 1, CHLOROPLASTIC"/>
    <property type="match status" value="1"/>
</dbReference>